<dbReference type="AlphaFoldDB" id="A0A9N8W1F2"/>
<name>A0A9N8W1F2_9GLOM</name>
<proteinExistence type="predicted"/>
<organism evidence="1 2">
    <name type="scientific">Racocetra fulgida</name>
    <dbReference type="NCBI Taxonomy" id="60492"/>
    <lineage>
        <taxon>Eukaryota</taxon>
        <taxon>Fungi</taxon>
        <taxon>Fungi incertae sedis</taxon>
        <taxon>Mucoromycota</taxon>
        <taxon>Glomeromycotina</taxon>
        <taxon>Glomeromycetes</taxon>
        <taxon>Diversisporales</taxon>
        <taxon>Gigasporaceae</taxon>
        <taxon>Racocetra</taxon>
    </lineage>
</organism>
<dbReference type="OrthoDB" id="2449751at2759"/>
<evidence type="ECO:0000313" key="2">
    <source>
        <dbReference type="Proteomes" id="UP000789396"/>
    </source>
</evidence>
<gene>
    <name evidence="1" type="ORF">RFULGI_LOCUS971</name>
</gene>
<protein>
    <submittedName>
        <fullName evidence="1">10629_t:CDS:1</fullName>
    </submittedName>
</protein>
<dbReference type="EMBL" id="CAJVPZ010000516">
    <property type="protein sequence ID" value="CAG8467656.1"/>
    <property type="molecule type" value="Genomic_DNA"/>
</dbReference>
<keyword evidence="2" id="KW-1185">Reference proteome</keyword>
<dbReference type="Proteomes" id="UP000789396">
    <property type="component" value="Unassembled WGS sequence"/>
</dbReference>
<evidence type="ECO:0000313" key="1">
    <source>
        <dbReference type="EMBL" id="CAG8467656.1"/>
    </source>
</evidence>
<accession>A0A9N8W1F2</accession>
<sequence>MRHIIGAMISYLELENNRDSKRNCSRLKKINLTNKEWMAIEQLIPVLRPFADATEFLGGNYIEPIDFTDPSTAFDEDIGYEDVDEDIDNNPSTYRRKIRINTPQNCDNLILRVRAALYKSLNHYYSVPTETGLMAALLDPRSKSLLFISPYDAQTTFDNLHVLFNNSNTNISATQVQENSDDSLLVRMYRRQPTNADELVHNIFPN</sequence>
<reference evidence="1" key="1">
    <citation type="submission" date="2021-06" db="EMBL/GenBank/DDBJ databases">
        <authorList>
            <person name="Kallberg Y."/>
            <person name="Tangrot J."/>
            <person name="Rosling A."/>
        </authorList>
    </citation>
    <scope>NUCLEOTIDE SEQUENCE</scope>
    <source>
        <strain evidence="1">IN212</strain>
    </source>
</reference>
<comment type="caution">
    <text evidence="1">The sequence shown here is derived from an EMBL/GenBank/DDBJ whole genome shotgun (WGS) entry which is preliminary data.</text>
</comment>